<feature type="transmembrane region" description="Helical" evidence="1">
    <location>
        <begin position="169"/>
        <end position="189"/>
    </location>
</feature>
<dbReference type="Pfam" id="PF19040">
    <property type="entry name" value="SGNH"/>
    <property type="match status" value="1"/>
</dbReference>
<dbReference type="Pfam" id="PF01757">
    <property type="entry name" value="Acyl_transf_3"/>
    <property type="match status" value="1"/>
</dbReference>
<dbReference type="GO" id="GO:0016746">
    <property type="term" value="F:acyltransferase activity"/>
    <property type="evidence" value="ECO:0007669"/>
    <property type="project" value="UniProtKB-KW"/>
</dbReference>
<comment type="caution">
    <text evidence="4">The sequence shown here is derived from an EMBL/GenBank/DDBJ whole genome shotgun (WGS) entry which is preliminary data.</text>
</comment>
<feature type="transmembrane region" description="Helical" evidence="1">
    <location>
        <begin position="313"/>
        <end position="336"/>
    </location>
</feature>
<gene>
    <name evidence="4" type="ORF">ACD661_14050</name>
</gene>
<dbReference type="InterPro" id="IPR043968">
    <property type="entry name" value="SGNH"/>
</dbReference>
<keyword evidence="5" id="KW-1185">Reference proteome</keyword>
<keyword evidence="1" id="KW-1133">Transmembrane helix</keyword>
<dbReference type="Proteomes" id="UP001615550">
    <property type="component" value="Unassembled WGS sequence"/>
</dbReference>
<feature type="transmembrane region" description="Helical" evidence="1">
    <location>
        <begin position="356"/>
        <end position="375"/>
    </location>
</feature>
<dbReference type="EC" id="2.3.1.-" evidence="4"/>
<keyword evidence="4" id="KW-0012">Acyltransferase</keyword>
<evidence type="ECO:0000313" key="4">
    <source>
        <dbReference type="EMBL" id="MFJ1269683.1"/>
    </source>
</evidence>
<feature type="transmembrane region" description="Helical" evidence="1">
    <location>
        <begin position="37"/>
        <end position="57"/>
    </location>
</feature>
<proteinExistence type="predicted"/>
<dbReference type="RefSeq" id="WP_400188497.1">
    <property type="nucleotide sequence ID" value="NZ_JBGORX010000008.1"/>
</dbReference>
<dbReference type="EMBL" id="JBGORX010000008">
    <property type="protein sequence ID" value="MFJ1269683.1"/>
    <property type="molecule type" value="Genomic_DNA"/>
</dbReference>
<keyword evidence="1" id="KW-0812">Transmembrane</keyword>
<evidence type="ECO:0000256" key="1">
    <source>
        <dbReference type="SAM" id="Phobius"/>
    </source>
</evidence>
<dbReference type="PANTHER" id="PTHR23028:SF53">
    <property type="entry name" value="ACYL_TRANSF_3 DOMAIN-CONTAINING PROTEIN"/>
    <property type="match status" value="1"/>
</dbReference>
<reference evidence="4 5" key="1">
    <citation type="submission" date="2024-08" db="EMBL/GenBank/DDBJ databases">
        <title>Draft Genome Sequence of Legionella lytica strain DSB2004, Isolated From a Fire Sprinkler System.</title>
        <authorList>
            <person name="Everhart A.D."/>
            <person name="Kidane D.T."/>
            <person name="Farone A.L."/>
            <person name="Farone M.B."/>
        </authorList>
    </citation>
    <scope>NUCLEOTIDE SEQUENCE [LARGE SCALE GENOMIC DNA]</scope>
    <source>
        <strain evidence="4 5">DSB2004</strain>
    </source>
</reference>
<keyword evidence="1" id="KW-0472">Membrane</keyword>
<feature type="transmembrane region" description="Helical" evidence="1">
    <location>
        <begin position="78"/>
        <end position="99"/>
    </location>
</feature>
<feature type="domain" description="Acyltransferase 3" evidence="2">
    <location>
        <begin position="11"/>
        <end position="332"/>
    </location>
</feature>
<feature type="transmembrane region" description="Helical" evidence="1">
    <location>
        <begin position="283"/>
        <end position="307"/>
    </location>
</feature>
<keyword evidence="4" id="KW-0808">Transferase</keyword>
<accession>A0ABW8DAG6</accession>
<sequence length="664" mass="75051">MLEKNKNKYISYIDGLRAFAVIAVVLFHLNVAHITGGYVGVDIFFVISGFLITRLIVHEVEQTGTFNFTNFYCRRIKRIFPALFFILLCSLVVGLILLAPSHLRALGRTIAAAAFSVSNCLFLFESGYFNANAIYKPLLHTWSLGVEEQFYFVWPFILFIVATKLNKRFLPLTIIVLGLFSFALNLLFQKSYLTAVFYLMPFRFFEFCIGALMVWLIKYKPKRSFFTELACLLGVGMMLFAVLTFSKDTLFPSYNALIPTLGAALVIYGGNARYMGQLFNNKLAVGLGLISYSMYLVHWPILVFYSYVSATEISTIGMQLILFLCSLLAALFSYYFIEQTFRHTPTQGRQAQRTLILKWLPGIALTASCGFGLYLSQGILWRLPTLEGSQFSPRQIAQDYHKAHFGGRGFAYPFGWTYKAEDDSPDIVLLGDSHAQMLQYGLANEIAKPYRKSIYMAGSSCLILPDLSRTTPGDDWNKICPNVLKQGLAQLQKKPDSILIVSQYWLFQILMAKDLSNQQAWHIDLMSSDRKDYQPLLAKLAQLRQLIGDRKLIILGDVPGAGIKDPFACLTRPSFSKSNCLAKIDTPAESNIKAININKVLRFFAQHTPQTYFFDPYSVFCNERICHSLNAQGEPYYSDDNHLSEVGSSYLFAALKPQLLPILS</sequence>
<feature type="transmembrane region" description="Helical" evidence="1">
    <location>
        <begin position="12"/>
        <end position="31"/>
    </location>
</feature>
<evidence type="ECO:0000313" key="5">
    <source>
        <dbReference type="Proteomes" id="UP001615550"/>
    </source>
</evidence>
<evidence type="ECO:0000259" key="3">
    <source>
        <dbReference type="Pfam" id="PF19040"/>
    </source>
</evidence>
<dbReference type="InterPro" id="IPR002656">
    <property type="entry name" value="Acyl_transf_3_dom"/>
</dbReference>
<feature type="domain" description="SGNH" evidence="3">
    <location>
        <begin position="419"/>
        <end position="656"/>
    </location>
</feature>
<feature type="transmembrane region" description="Helical" evidence="1">
    <location>
        <begin position="229"/>
        <end position="246"/>
    </location>
</feature>
<dbReference type="SUPFAM" id="SSF52266">
    <property type="entry name" value="SGNH hydrolase"/>
    <property type="match status" value="1"/>
</dbReference>
<evidence type="ECO:0000259" key="2">
    <source>
        <dbReference type="Pfam" id="PF01757"/>
    </source>
</evidence>
<protein>
    <submittedName>
        <fullName evidence="4">Acyltransferase family protein</fullName>
        <ecNumber evidence="4">2.3.1.-</ecNumber>
    </submittedName>
</protein>
<dbReference type="PANTHER" id="PTHR23028">
    <property type="entry name" value="ACETYLTRANSFERASE"/>
    <property type="match status" value="1"/>
</dbReference>
<dbReference type="InterPro" id="IPR050879">
    <property type="entry name" value="Acyltransferase_3"/>
</dbReference>
<organism evidence="4 5">
    <name type="scientific">Legionella lytica</name>
    <dbReference type="NCBI Taxonomy" id="96232"/>
    <lineage>
        <taxon>Bacteria</taxon>
        <taxon>Pseudomonadati</taxon>
        <taxon>Pseudomonadota</taxon>
        <taxon>Gammaproteobacteria</taxon>
        <taxon>Legionellales</taxon>
        <taxon>Legionellaceae</taxon>
        <taxon>Legionella</taxon>
    </lineage>
</organism>
<feature type="transmembrane region" description="Helical" evidence="1">
    <location>
        <begin position="195"/>
        <end position="217"/>
    </location>
</feature>
<feature type="transmembrane region" description="Helical" evidence="1">
    <location>
        <begin position="252"/>
        <end position="271"/>
    </location>
</feature>
<name>A0ABW8DAG6_9GAMM</name>